<evidence type="ECO:0000313" key="1">
    <source>
        <dbReference type="EMBL" id="AUB59643.1"/>
    </source>
</evidence>
<keyword evidence="2" id="KW-1185">Reference proteome</keyword>
<dbReference type="EMBL" id="CP017768">
    <property type="protein sequence ID" value="AUB59643.1"/>
    <property type="molecule type" value="Genomic_DNA"/>
</dbReference>
<dbReference type="PANTHER" id="PTHR35866">
    <property type="entry name" value="PUTATIVE-RELATED"/>
    <property type="match status" value="1"/>
</dbReference>
<dbReference type="RefSeq" id="WP_100908925.1">
    <property type="nucleotide sequence ID" value="NZ_CP017768.1"/>
</dbReference>
<dbReference type="InterPro" id="IPR005358">
    <property type="entry name" value="Puta_zinc/iron-chelating_dom"/>
</dbReference>
<reference evidence="1 2" key="1">
    <citation type="submission" date="2016-10" db="EMBL/GenBank/DDBJ databases">
        <title>Comparative genomics between deep and shallow subseafloor isolates.</title>
        <authorList>
            <person name="Ishii S."/>
            <person name="Miller J.R."/>
            <person name="Sutton G."/>
            <person name="Suzuki S."/>
            <person name="Methe B."/>
            <person name="Inagaki F."/>
            <person name="Imachi H."/>
        </authorList>
    </citation>
    <scope>NUCLEOTIDE SEQUENCE [LARGE SCALE GENOMIC DNA]</scope>
    <source>
        <strain evidence="1 2">A8p</strain>
    </source>
</reference>
<protein>
    <submittedName>
        <fullName evidence="1">Zinc/iron-chelating domain-containing protein</fullName>
    </submittedName>
</protein>
<dbReference type="AlphaFoldDB" id="A0A2H4VNG1"/>
<accession>A0A2H4VNG1</accession>
<dbReference type="Pfam" id="PF03692">
    <property type="entry name" value="CxxCxxCC"/>
    <property type="match status" value="1"/>
</dbReference>
<organism evidence="1 2">
    <name type="scientific">Methanobacterium subterraneum</name>
    <dbReference type="NCBI Taxonomy" id="59277"/>
    <lineage>
        <taxon>Archaea</taxon>
        <taxon>Methanobacteriati</taxon>
        <taxon>Methanobacteriota</taxon>
        <taxon>Methanomada group</taxon>
        <taxon>Methanobacteria</taxon>
        <taxon>Methanobacteriales</taxon>
        <taxon>Methanobacteriaceae</taxon>
        <taxon>Methanobacterium</taxon>
    </lineage>
</organism>
<dbReference type="GeneID" id="35125317"/>
<name>A0A2H4VNG1_9EURY</name>
<evidence type="ECO:0000313" key="2">
    <source>
        <dbReference type="Proteomes" id="UP000232631"/>
    </source>
</evidence>
<proteinExistence type="predicted"/>
<dbReference type="PANTHER" id="PTHR35866:SF1">
    <property type="entry name" value="YKGJ FAMILY CYSTEINE CLUSTER PROTEIN"/>
    <property type="match status" value="1"/>
</dbReference>
<sequence>MLRDLLINKELFETLREKFLESDDGGMNTNEEIELLEKAVFNRLKKKRSVKRYKKLGVSKGDLKEIIQLADIISLDAIGGPSNYELAKEHQEWCTICGRCCRESESIFIHKDELNLLLTFNPDLEKGIIRNKLYPEHFELKDIRPCKFIDDETNKCGIYNSRPQVCRSYPLVLIESNGKAKNIINLRSKCNYSVNLILEKSMILFDEAIRRLRD</sequence>
<gene>
    <name evidence="1" type="ORF">BK009_02505</name>
</gene>
<dbReference type="Proteomes" id="UP000232631">
    <property type="component" value="Chromosome"/>
</dbReference>
<dbReference type="KEGG" id="msub:BK009_02505"/>